<dbReference type="GeneID" id="66102134"/>
<gene>
    <name evidence="2" type="ORF">BT62DRAFT_143305</name>
</gene>
<dbReference type="EMBL" id="MU250535">
    <property type="protein sequence ID" value="KAG7445938.1"/>
    <property type="molecule type" value="Genomic_DNA"/>
</dbReference>
<feature type="region of interest" description="Disordered" evidence="1">
    <location>
        <begin position="294"/>
        <end position="333"/>
    </location>
</feature>
<dbReference type="OrthoDB" id="3062441at2759"/>
<sequence length="502" mass="56450">MIPSPPSLLSSDNTVFAPLSSTPVMDSNSAWSEEDVHSSNLTSGEFDWDITRTWLTDDDINLLNYAIDESLVPRNLFQEFESALDALSSMPPFDPQVIEPSSSLSENKVPELRQTCNLETDDENIINTDLVLPSCTGNRIGHRGGAAQMSGPQSYFYSNQLPHDDSSASLVEHPSAHCVAWINNSDERRPSLDSKAAHFDNRGDISLCYDPARFQTGMKNPHPYSSYSFHGTNQTTFYDIHGYPPSLPHYAVPNPVGSSASFFRDQRFLHPISVRYHPYDSGRASQQASHTLGDIETKPEHPLSSSSSSRSDDDAYASAASSSVSPSSEYSVDNDQLIQPCPAGFHRAEFDPRHQEDLAEKLNLPINKVFYYENFQDETIHKCPLGCGTEFPGYTIREHIKNFHKGMYNGPQVQCDRSLLPEESDIKCSGEKMSAQSFAHHFEDVHCRRSALCVYCLVLQTRRCNLPRHFRRCSALHPERNTRRVQPVIRRSTPKTSSKKRR</sequence>
<keyword evidence="3" id="KW-1185">Reference proteome</keyword>
<protein>
    <submittedName>
        <fullName evidence="2">Uncharacterized protein</fullName>
    </submittedName>
</protein>
<dbReference type="AlphaFoldDB" id="A0A9P8AS12"/>
<evidence type="ECO:0000256" key="1">
    <source>
        <dbReference type="SAM" id="MobiDB-lite"/>
    </source>
</evidence>
<evidence type="ECO:0000313" key="2">
    <source>
        <dbReference type="EMBL" id="KAG7445938.1"/>
    </source>
</evidence>
<comment type="caution">
    <text evidence="2">The sequence shown here is derived from an EMBL/GenBank/DDBJ whole genome shotgun (WGS) entry which is preliminary data.</text>
</comment>
<evidence type="ECO:0000313" key="3">
    <source>
        <dbReference type="Proteomes" id="UP000812287"/>
    </source>
</evidence>
<dbReference type="Proteomes" id="UP000812287">
    <property type="component" value="Unassembled WGS sequence"/>
</dbReference>
<accession>A0A9P8AS12</accession>
<feature type="compositionally biased region" description="Low complexity" evidence="1">
    <location>
        <begin position="316"/>
        <end position="333"/>
    </location>
</feature>
<name>A0A9P8AS12_9AGAR</name>
<feature type="region of interest" description="Disordered" evidence="1">
    <location>
        <begin position="482"/>
        <end position="502"/>
    </location>
</feature>
<organism evidence="2 3">
    <name type="scientific">Guyanagaster necrorhizus</name>
    <dbReference type="NCBI Taxonomy" id="856835"/>
    <lineage>
        <taxon>Eukaryota</taxon>
        <taxon>Fungi</taxon>
        <taxon>Dikarya</taxon>
        <taxon>Basidiomycota</taxon>
        <taxon>Agaricomycotina</taxon>
        <taxon>Agaricomycetes</taxon>
        <taxon>Agaricomycetidae</taxon>
        <taxon>Agaricales</taxon>
        <taxon>Marasmiineae</taxon>
        <taxon>Physalacriaceae</taxon>
        <taxon>Guyanagaster</taxon>
    </lineage>
</organism>
<dbReference type="RefSeq" id="XP_043039438.1">
    <property type="nucleotide sequence ID" value="XM_043179839.1"/>
</dbReference>
<proteinExistence type="predicted"/>
<reference evidence="2" key="1">
    <citation type="submission" date="2020-11" db="EMBL/GenBank/DDBJ databases">
        <title>Adaptations for nitrogen fixation in a non-lichenized fungal sporocarp promotes dispersal by wood-feeding termites.</title>
        <authorList>
            <consortium name="DOE Joint Genome Institute"/>
            <person name="Koch R.A."/>
            <person name="Yoon G."/>
            <person name="Arayal U."/>
            <person name="Lail K."/>
            <person name="Amirebrahimi M."/>
            <person name="Labutti K."/>
            <person name="Lipzen A."/>
            <person name="Riley R."/>
            <person name="Barry K."/>
            <person name="Henrissat B."/>
            <person name="Grigoriev I.V."/>
            <person name="Herr J.R."/>
            <person name="Aime M.C."/>
        </authorList>
    </citation>
    <scope>NUCLEOTIDE SEQUENCE</scope>
    <source>
        <strain evidence="2">MCA 3950</strain>
    </source>
</reference>